<name>A0A1H2ZR04_ACIFE</name>
<protein>
    <recommendedName>
        <fullName evidence="4">HymD protein</fullName>
    </recommendedName>
</protein>
<evidence type="ECO:0008006" key="4">
    <source>
        <dbReference type="Google" id="ProtNLM"/>
    </source>
</evidence>
<keyword evidence="1" id="KW-0472">Membrane</keyword>
<feature type="transmembrane region" description="Helical" evidence="1">
    <location>
        <begin position="139"/>
        <end position="159"/>
    </location>
</feature>
<organism evidence="2 3">
    <name type="scientific">Acidaminococcus fermentans</name>
    <dbReference type="NCBI Taxonomy" id="905"/>
    <lineage>
        <taxon>Bacteria</taxon>
        <taxon>Bacillati</taxon>
        <taxon>Bacillota</taxon>
        <taxon>Negativicutes</taxon>
        <taxon>Acidaminococcales</taxon>
        <taxon>Acidaminococcaceae</taxon>
        <taxon>Acidaminococcus</taxon>
    </lineage>
</organism>
<dbReference type="GeneID" id="78335791"/>
<comment type="caution">
    <text evidence="2">The sequence shown here is derived from an EMBL/GenBank/DDBJ whole genome shotgun (WGS) entry which is preliminary data.</text>
</comment>
<keyword evidence="1" id="KW-0812">Transmembrane</keyword>
<reference evidence="2 3" key="1">
    <citation type="submission" date="2016-10" db="EMBL/GenBank/DDBJ databases">
        <authorList>
            <person name="Varghese N."/>
            <person name="Submissions S."/>
        </authorList>
    </citation>
    <scope>NUCLEOTIDE SEQUENCE [LARGE SCALE GENOMIC DNA]</scope>
    <source>
        <strain evidence="2 3">WCC6</strain>
    </source>
</reference>
<feature type="transmembrane region" description="Helical" evidence="1">
    <location>
        <begin position="31"/>
        <end position="50"/>
    </location>
</feature>
<gene>
    <name evidence="2" type="ORF">SAMN05216495_11612</name>
</gene>
<dbReference type="EMBL" id="FNOP01000016">
    <property type="protein sequence ID" value="SDX19837.1"/>
    <property type="molecule type" value="Genomic_DNA"/>
</dbReference>
<evidence type="ECO:0000256" key="1">
    <source>
        <dbReference type="SAM" id="Phobius"/>
    </source>
</evidence>
<evidence type="ECO:0000313" key="3">
    <source>
        <dbReference type="Proteomes" id="UP000182379"/>
    </source>
</evidence>
<dbReference type="RefSeq" id="WP_012937948.1">
    <property type="nucleotide sequence ID" value="NZ_CATYPC010000043.1"/>
</dbReference>
<evidence type="ECO:0000313" key="2">
    <source>
        <dbReference type="EMBL" id="SDX19837.1"/>
    </source>
</evidence>
<dbReference type="OMA" id="WTICVAL"/>
<accession>A0A1H2ZR04</accession>
<feature type="transmembrane region" description="Helical" evidence="1">
    <location>
        <begin position="104"/>
        <end position="127"/>
    </location>
</feature>
<feature type="transmembrane region" description="Helical" evidence="1">
    <location>
        <begin position="57"/>
        <end position="84"/>
    </location>
</feature>
<keyword evidence="1" id="KW-1133">Transmembrane helix</keyword>
<dbReference type="Proteomes" id="UP000182379">
    <property type="component" value="Unassembled WGS sequence"/>
</dbReference>
<proteinExistence type="predicted"/>
<sequence>MSDSVRLLVRGALLLAIGALSQQLRLVLPLPVPVMTLLIGTLVNATLVLAGRYTTRVLAWTICVALAVIAFFQGHILGPVVPVIALGNGMYVELTRTGSKGSALFLGAPLGKTLVLAIGMVGALRLLQLPWGAVTKTLSIFLPLQLATGILGLLLALGVEKRIPGPRTPKVPQKSTPRKKKRK</sequence>
<dbReference type="AlphaFoldDB" id="A0A1H2ZR04"/>